<feature type="transmembrane region" description="Helical" evidence="1">
    <location>
        <begin position="145"/>
        <end position="165"/>
    </location>
</feature>
<organism evidence="2 3">
    <name type="scientific">Postia placenta MAD-698-R-SB12</name>
    <dbReference type="NCBI Taxonomy" id="670580"/>
    <lineage>
        <taxon>Eukaryota</taxon>
        <taxon>Fungi</taxon>
        <taxon>Dikarya</taxon>
        <taxon>Basidiomycota</taxon>
        <taxon>Agaricomycotina</taxon>
        <taxon>Agaricomycetes</taxon>
        <taxon>Polyporales</taxon>
        <taxon>Adustoporiaceae</taxon>
        <taxon>Rhodonia</taxon>
    </lineage>
</organism>
<keyword evidence="3" id="KW-1185">Reference proteome</keyword>
<keyword evidence="1" id="KW-0472">Membrane</keyword>
<sequence length="234" mass="25968">MAGPNLHLNSTLGCFFVGTLFSLMRCKPLRVHLCADALLLQEISWRQRLYKGVISSTLRWFYVLSHEVEAEPVASFCGIISFNVTATFVGICSLLGCFFINTIWRRFDRGTLLDLAICSVVGFAYSSSVQYIAESAADMKISAFVYVPSVLASDAFITATLCWILHGKRTGFRQTEMLLTKLIVYSANRGLTNLQKQGDRPPAFLANDTHSRNTDQAEGSDQIYGENIEIGDVV</sequence>
<feature type="transmembrane region" description="Helical" evidence="1">
    <location>
        <begin position="112"/>
        <end position="133"/>
    </location>
</feature>
<protein>
    <submittedName>
        <fullName evidence="2">Uncharacterized protein</fullName>
    </submittedName>
</protein>
<dbReference type="Proteomes" id="UP000194127">
    <property type="component" value="Unassembled WGS sequence"/>
</dbReference>
<evidence type="ECO:0000313" key="2">
    <source>
        <dbReference type="EMBL" id="OSX64833.1"/>
    </source>
</evidence>
<keyword evidence="1" id="KW-1133">Transmembrane helix</keyword>
<proteinExistence type="predicted"/>
<dbReference type="GeneID" id="36329604"/>
<gene>
    <name evidence="2" type="ORF">POSPLADRAFT_1136225</name>
</gene>
<evidence type="ECO:0000256" key="1">
    <source>
        <dbReference type="SAM" id="Phobius"/>
    </source>
</evidence>
<dbReference type="AlphaFoldDB" id="A0A1X6N8X6"/>
<reference evidence="2 3" key="1">
    <citation type="submission" date="2017-04" db="EMBL/GenBank/DDBJ databases">
        <title>Genome Sequence of the Model Brown-Rot Fungus Postia placenta SB12.</title>
        <authorList>
            <consortium name="DOE Joint Genome Institute"/>
            <person name="Gaskell J."/>
            <person name="Kersten P."/>
            <person name="Larrondo L.F."/>
            <person name="Canessa P."/>
            <person name="Martinez D."/>
            <person name="Hibbett D."/>
            <person name="Schmoll M."/>
            <person name="Kubicek C.P."/>
            <person name="Martinez A.T."/>
            <person name="Yadav J."/>
            <person name="Master E."/>
            <person name="Magnuson J.K."/>
            <person name="James T."/>
            <person name="Yaver D."/>
            <person name="Berka R."/>
            <person name="Labutti K."/>
            <person name="Lipzen A."/>
            <person name="Aerts A."/>
            <person name="Barry K."/>
            <person name="Henrissat B."/>
            <person name="Blanchette R."/>
            <person name="Grigoriev I."/>
            <person name="Cullen D."/>
        </authorList>
    </citation>
    <scope>NUCLEOTIDE SEQUENCE [LARGE SCALE GENOMIC DNA]</scope>
    <source>
        <strain evidence="2 3">MAD-698-R-SB12</strain>
    </source>
</reference>
<keyword evidence="1" id="KW-0812">Transmembrane</keyword>
<dbReference type="RefSeq" id="XP_024341627.1">
    <property type="nucleotide sequence ID" value="XM_024484655.1"/>
</dbReference>
<accession>A0A1X6N8X6</accession>
<dbReference type="OrthoDB" id="3214861at2759"/>
<feature type="transmembrane region" description="Helical" evidence="1">
    <location>
        <begin position="72"/>
        <end position="100"/>
    </location>
</feature>
<name>A0A1X6N8X6_9APHY</name>
<evidence type="ECO:0000313" key="3">
    <source>
        <dbReference type="Proteomes" id="UP000194127"/>
    </source>
</evidence>
<dbReference type="EMBL" id="KZ110593">
    <property type="protein sequence ID" value="OSX64833.1"/>
    <property type="molecule type" value="Genomic_DNA"/>
</dbReference>